<reference evidence="2" key="1">
    <citation type="submission" date="2016-11" db="UniProtKB">
        <authorList>
            <consortium name="WormBaseParasite"/>
        </authorList>
    </citation>
    <scope>IDENTIFICATION</scope>
    <source>
        <strain evidence="2">KR3021</strain>
    </source>
</reference>
<organism evidence="1 2">
    <name type="scientific">Rhabditophanes sp. KR3021</name>
    <dbReference type="NCBI Taxonomy" id="114890"/>
    <lineage>
        <taxon>Eukaryota</taxon>
        <taxon>Metazoa</taxon>
        <taxon>Ecdysozoa</taxon>
        <taxon>Nematoda</taxon>
        <taxon>Chromadorea</taxon>
        <taxon>Rhabditida</taxon>
        <taxon>Tylenchina</taxon>
        <taxon>Panagrolaimomorpha</taxon>
        <taxon>Strongyloidoidea</taxon>
        <taxon>Alloionematidae</taxon>
        <taxon>Rhabditophanes</taxon>
    </lineage>
</organism>
<dbReference type="WBParaSite" id="RSKR_0000741350.1">
    <property type="protein sequence ID" value="RSKR_0000741350.1"/>
    <property type="gene ID" value="RSKR_0000741350"/>
</dbReference>
<evidence type="ECO:0000313" key="2">
    <source>
        <dbReference type="WBParaSite" id="RSKR_0000741350.1"/>
    </source>
</evidence>
<dbReference type="Proteomes" id="UP000095286">
    <property type="component" value="Unplaced"/>
</dbReference>
<protein>
    <submittedName>
        <fullName evidence="2">Uncharacterized protein</fullName>
    </submittedName>
</protein>
<name>A0AC35U3W3_9BILA</name>
<proteinExistence type="predicted"/>
<sequence length="310" mass="36108">MGRFAVWFVQIFCFPLFVDSSTIFGKDYCFLNKGYHKNEAFLNAVSSKIQNETFITNAEYASLINYFDDDKIGDIYEVLDDKYCKETYAKQPYSHPTKHFHAYFLICDLMKKSKGSKQQRKYGKEFVKQYVTILTLISCFDNVKFEFESSGTVTDYMLQQQIRNLISFLFINFEHNLPKFCKLYDSFAIELTEKCGLDGSETLILPAGYACDNTTNPKFKWHFLAANFQYYFKNTEINHFSTIIGMKEDYKYRRTQITSMNIIETCMKYSDDDAYSGGLNFLPKLMTSILLTQMENFVSTVKSTCIALDS</sequence>
<evidence type="ECO:0000313" key="1">
    <source>
        <dbReference type="Proteomes" id="UP000095286"/>
    </source>
</evidence>
<accession>A0AC35U3W3</accession>